<evidence type="ECO:0000256" key="9">
    <source>
        <dbReference type="ARBA" id="ARBA00023242"/>
    </source>
</evidence>
<keyword evidence="4" id="KW-0507">mRNA processing</keyword>
<feature type="domain" description="FF" evidence="19">
    <location>
        <begin position="370"/>
        <end position="430"/>
    </location>
</feature>
<keyword evidence="5" id="KW-0677">Repeat</keyword>
<keyword evidence="2" id="KW-1017">Isopeptide bond</keyword>
<dbReference type="PANTHER" id="PTHR11864:SF0">
    <property type="entry name" value="PRP40 PRE-MRNA PROCESSING FACTOR 40 HOMOLOG A (YEAST)"/>
    <property type="match status" value="1"/>
</dbReference>
<dbReference type="Proteomes" id="UP000265100">
    <property type="component" value="Chromosome 16"/>
</dbReference>
<keyword evidence="16" id="KW-0175">Coiled coil</keyword>
<reference evidence="20 21" key="1">
    <citation type="submission" date="2018-05" db="EMBL/GenBank/DDBJ databases">
        <authorList>
            <person name="Datahose"/>
        </authorList>
    </citation>
    <scope>NUCLEOTIDE SEQUENCE</scope>
</reference>
<dbReference type="FunFam" id="1.10.10.440:FF:000003">
    <property type="entry name" value="Pre-mRNA processing factor 40 homolog A"/>
    <property type="match status" value="1"/>
</dbReference>
<name>A0AAX7ULI8_ASTCA</name>
<dbReference type="GO" id="GO:0005685">
    <property type="term" value="C:U1 snRNP"/>
    <property type="evidence" value="ECO:0007669"/>
    <property type="project" value="TreeGrafter"/>
</dbReference>
<reference evidence="20" key="4">
    <citation type="submission" date="2025-09" db="UniProtKB">
        <authorList>
            <consortium name="Ensembl"/>
        </authorList>
    </citation>
    <scope>IDENTIFICATION</scope>
</reference>
<dbReference type="PROSITE" id="PS51676">
    <property type="entry name" value="FF"/>
    <property type="match status" value="4"/>
</dbReference>
<evidence type="ECO:0000256" key="11">
    <source>
        <dbReference type="ARBA" id="ARBA00061317"/>
    </source>
</evidence>
<feature type="region of interest" description="Disordered" evidence="17">
    <location>
        <begin position="587"/>
        <end position="609"/>
    </location>
</feature>
<dbReference type="SMART" id="SM00456">
    <property type="entry name" value="WW"/>
    <property type="match status" value="2"/>
</dbReference>
<feature type="compositionally biased region" description="Basic residues" evidence="17">
    <location>
        <begin position="538"/>
        <end position="559"/>
    </location>
</feature>
<feature type="domain" description="FF" evidence="19">
    <location>
        <begin position="156"/>
        <end position="210"/>
    </location>
</feature>
<dbReference type="FunFam" id="1.10.10.440:FF:000009">
    <property type="entry name" value="pre-mRNA-processing factor 40 homolog A isoform X1"/>
    <property type="match status" value="1"/>
</dbReference>
<evidence type="ECO:0000256" key="8">
    <source>
        <dbReference type="ARBA" id="ARBA00023187"/>
    </source>
</evidence>
<keyword evidence="3" id="KW-0597">Phosphoprotein</keyword>
<dbReference type="Pfam" id="PF25432">
    <property type="entry name" value="FF_PRPF40A"/>
    <property type="match status" value="1"/>
</dbReference>
<feature type="domain" description="FF" evidence="19">
    <location>
        <begin position="290"/>
        <end position="350"/>
    </location>
</feature>
<dbReference type="PANTHER" id="PTHR11864">
    <property type="entry name" value="PRE-MRNA-PROCESSING PROTEIN PRP40"/>
    <property type="match status" value="1"/>
</dbReference>
<proteinExistence type="inferred from homology"/>
<evidence type="ECO:0000256" key="2">
    <source>
        <dbReference type="ARBA" id="ARBA00022499"/>
    </source>
</evidence>
<dbReference type="FunFam" id="1.10.10.440:FF:000015">
    <property type="entry name" value="pre-mRNA-processing factor 40 homolog B isoform X2"/>
    <property type="match status" value="1"/>
</dbReference>
<dbReference type="SUPFAM" id="SSF51045">
    <property type="entry name" value="WW domain"/>
    <property type="match status" value="2"/>
</dbReference>
<dbReference type="AlphaFoldDB" id="A0AAX7ULI8"/>
<protein>
    <recommendedName>
        <fullName evidence="13">Pre-mRNA-processing factor 40 homolog B</fullName>
    </recommendedName>
    <alternativeName>
        <fullName evidence="14">Huntingtin yeast partner C</fullName>
    </alternativeName>
    <alternativeName>
        <fullName evidence="15">Huntingtin-interacting protein C</fullName>
    </alternativeName>
</protein>
<reference evidence="21" key="2">
    <citation type="submission" date="2023-03" db="EMBL/GenBank/DDBJ databases">
        <authorList>
            <consortium name="Wellcome Sanger Institute Data Sharing"/>
        </authorList>
    </citation>
    <scope>NUCLEOTIDE SEQUENCE [LARGE SCALE GENOMIC DNA]</scope>
</reference>
<sequence>MPGMMPPMMPGMMMPPRIPAAAVQPTGPKSVWTEHKSLDGKTYYYNTETKQSTWEKPDELKSPAEQMLSKCPWKEYKSDTGKPYYYNSQTKESRWTKPKELEDLEGKARYLIISKLLYERELQKCSVSIIFFALSVEVVKEERPELQKKTYKWNTKEEAKQAFKELLKEKGVSSNSSWEQAMKLIINDPRYSALPKLSEKKQAFNAYKVQTEKEEKEEARIKYKESKETFQRFLENHEKMTSTTRYKKAEQMFGELEVWSCVPERDRLEIYEDVLFYLAKKEKEQAKQLRKRNWEALKNILDNMANVTYRTTWSEAQQYLLDNPTFAEDEELQNMDKEDALICFEEHIRALEKEEEEEKQKTLLRERRRQRKNREAFQKFLDELHDHGQLHSMSAWMEMYPTLSSDIRFANMLGQPGSTPLDLFKFYVEDLKARYHDEKRIIKDILKDKGFLVEVNTSFDDFGSVISSDKRATTLDAGNIKLAFNSVRLQLCIICFELAPVRERFLKEPAFEDVTLESERKRIFKDFMHVLEHECQHHHSRTKKHSKKSKKHHRKRSRSRSVNQIFTMTESLYFFNGAFKGGWDTSGSELSEGELEKRRRNLLEQLDAP</sequence>
<comment type="subunit">
    <text evidence="12">Interacts with the N-terminus of HD.</text>
</comment>
<dbReference type="FunFam" id="2.20.70.10:FF:000102">
    <property type="entry name" value="Pre-mRNA-processing factor 40 homolog B"/>
    <property type="match status" value="1"/>
</dbReference>
<evidence type="ECO:0000313" key="21">
    <source>
        <dbReference type="Proteomes" id="UP000265100"/>
    </source>
</evidence>
<dbReference type="GO" id="GO:0045292">
    <property type="term" value="P:mRNA cis splicing, via spliceosome"/>
    <property type="evidence" value="ECO:0007669"/>
    <property type="project" value="InterPro"/>
</dbReference>
<dbReference type="PROSITE" id="PS50020">
    <property type="entry name" value="WW_DOMAIN_2"/>
    <property type="match status" value="2"/>
</dbReference>
<dbReference type="CDD" id="cd00201">
    <property type="entry name" value="WW"/>
    <property type="match status" value="2"/>
</dbReference>
<dbReference type="Pfam" id="PF01846">
    <property type="entry name" value="FF"/>
    <property type="match status" value="2"/>
</dbReference>
<dbReference type="GO" id="GO:0071004">
    <property type="term" value="C:U2-type prespliceosome"/>
    <property type="evidence" value="ECO:0007669"/>
    <property type="project" value="TreeGrafter"/>
</dbReference>
<dbReference type="InterPro" id="IPR002713">
    <property type="entry name" value="FF_domain"/>
</dbReference>
<feature type="domain" description="WW" evidence="18">
    <location>
        <begin position="72"/>
        <end position="100"/>
    </location>
</feature>
<comment type="subcellular location">
    <subcellularLocation>
        <location evidence="1">Nucleus speckle</location>
    </subcellularLocation>
</comment>
<evidence type="ECO:0000259" key="18">
    <source>
        <dbReference type="PROSITE" id="PS50020"/>
    </source>
</evidence>
<dbReference type="GO" id="GO:0003723">
    <property type="term" value="F:RNA binding"/>
    <property type="evidence" value="ECO:0007669"/>
    <property type="project" value="TreeGrafter"/>
</dbReference>
<dbReference type="Ensembl" id="ENSACLT00000048427.1">
    <property type="protein sequence ID" value="ENSACLP00000069637.1"/>
    <property type="gene ID" value="ENSACLG00000014480.2"/>
</dbReference>
<dbReference type="InterPro" id="IPR036020">
    <property type="entry name" value="WW_dom_sf"/>
</dbReference>
<evidence type="ECO:0000256" key="14">
    <source>
        <dbReference type="ARBA" id="ARBA00075613"/>
    </source>
</evidence>
<comment type="similarity">
    <text evidence="11">Belongs to the PRPF40 family.</text>
</comment>
<dbReference type="InterPro" id="IPR039726">
    <property type="entry name" value="Prp40-like"/>
</dbReference>
<evidence type="ECO:0000256" key="13">
    <source>
        <dbReference type="ARBA" id="ARBA00072039"/>
    </source>
</evidence>
<keyword evidence="8" id="KW-0508">mRNA splicing</keyword>
<dbReference type="FunFam" id="1.10.10.440:FF:000002">
    <property type="entry name" value="pre-mRNA-processing factor 40 homolog A isoform X1"/>
    <property type="match status" value="1"/>
</dbReference>
<evidence type="ECO:0000256" key="12">
    <source>
        <dbReference type="ARBA" id="ARBA00063790"/>
    </source>
</evidence>
<reference evidence="20" key="3">
    <citation type="submission" date="2025-08" db="UniProtKB">
        <authorList>
            <consortium name="Ensembl"/>
        </authorList>
    </citation>
    <scope>IDENTIFICATION</scope>
</reference>
<dbReference type="GeneTree" id="ENSGT00930000150980"/>
<evidence type="ECO:0000256" key="17">
    <source>
        <dbReference type="SAM" id="MobiDB-lite"/>
    </source>
</evidence>
<evidence type="ECO:0000256" key="6">
    <source>
        <dbReference type="ARBA" id="ARBA00022843"/>
    </source>
</evidence>
<evidence type="ECO:0000256" key="3">
    <source>
        <dbReference type="ARBA" id="ARBA00022553"/>
    </source>
</evidence>
<dbReference type="InterPro" id="IPR001202">
    <property type="entry name" value="WW_dom"/>
</dbReference>
<dbReference type="GO" id="GO:0016363">
    <property type="term" value="C:nuclear matrix"/>
    <property type="evidence" value="ECO:0007669"/>
    <property type="project" value="UniProtKB-ARBA"/>
</dbReference>
<organism evidence="20 21">
    <name type="scientific">Astatotilapia calliptera</name>
    <name type="common">Eastern happy</name>
    <name type="synonym">Chromis callipterus</name>
    <dbReference type="NCBI Taxonomy" id="8154"/>
    <lineage>
        <taxon>Eukaryota</taxon>
        <taxon>Metazoa</taxon>
        <taxon>Chordata</taxon>
        <taxon>Craniata</taxon>
        <taxon>Vertebrata</taxon>
        <taxon>Euteleostomi</taxon>
        <taxon>Actinopterygii</taxon>
        <taxon>Neopterygii</taxon>
        <taxon>Teleostei</taxon>
        <taxon>Neoteleostei</taxon>
        <taxon>Acanthomorphata</taxon>
        <taxon>Ovalentaria</taxon>
        <taxon>Cichlomorphae</taxon>
        <taxon>Cichliformes</taxon>
        <taxon>Cichlidae</taxon>
        <taxon>African cichlids</taxon>
        <taxon>Pseudocrenilabrinae</taxon>
        <taxon>Haplochromini</taxon>
        <taxon>Astatotilapia</taxon>
    </lineage>
</organism>
<dbReference type="InterPro" id="IPR036517">
    <property type="entry name" value="FF_domain_sf"/>
</dbReference>
<dbReference type="Gene3D" id="1.10.10.440">
    <property type="entry name" value="FF domain"/>
    <property type="match status" value="5"/>
</dbReference>
<evidence type="ECO:0000256" key="7">
    <source>
        <dbReference type="ARBA" id="ARBA00022990"/>
    </source>
</evidence>
<evidence type="ECO:0000256" key="15">
    <source>
        <dbReference type="ARBA" id="ARBA00080326"/>
    </source>
</evidence>
<evidence type="ECO:0000313" key="20">
    <source>
        <dbReference type="Ensembl" id="ENSACLP00000069637.1"/>
    </source>
</evidence>
<keyword evidence="9" id="KW-0539">Nucleus</keyword>
<evidence type="ECO:0000256" key="16">
    <source>
        <dbReference type="SAM" id="Coils"/>
    </source>
</evidence>
<feature type="region of interest" description="Disordered" evidence="17">
    <location>
        <begin position="535"/>
        <end position="561"/>
    </location>
</feature>
<feature type="coiled-coil region" evidence="16">
    <location>
        <begin position="341"/>
        <end position="373"/>
    </location>
</feature>
<evidence type="ECO:0000256" key="4">
    <source>
        <dbReference type="ARBA" id="ARBA00022664"/>
    </source>
</evidence>
<accession>A0AAX7ULI8</accession>
<keyword evidence="21" id="KW-1185">Reference proteome</keyword>
<feature type="domain" description="WW" evidence="18">
    <location>
        <begin position="32"/>
        <end position="59"/>
    </location>
</feature>
<dbReference type="PROSITE" id="PS01159">
    <property type="entry name" value="WW_DOMAIN_1"/>
    <property type="match status" value="2"/>
</dbReference>
<dbReference type="GO" id="GO:0016607">
    <property type="term" value="C:nuclear speck"/>
    <property type="evidence" value="ECO:0007669"/>
    <property type="project" value="UniProtKB-SubCell"/>
</dbReference>
<evidence type="ECO:0000256" key="10">
    <source>
        <dbReference type="ARBA" id="ARBA00058987"/>
    </source>
</evidence>
<keyword evidence="6" id="KW-0832">Ubl conjugation</keyword>
<dbReference type="SUPFAM" id="SSF81698">
    <property type="entry name" value="FF domain"/>
    <property type="match status" value="4"/>
</dbReference>
<dbReference type="SMART" id="SM00441">
    <property type="entry name" value="FF"/>
    <property type="match status" value="3"/>
</dbReference>
<dbReference type="Gene3D" id="2.20.70.10">
    <property type="match status" value="2"/>
</dbReference>
<keyword evidence="7" id="KW-0007">Acetylation</keyword>
<dbReference type="Pfam" id="PF00397">
    <property type="entry name" value="WW"/>
    <property type="match status" value="2"/>
</dbReference>
<evidence type="ECO:0000256" key="5">
    <source>
        <dbReference type="ARBA" id="ARBA00022737"/>
    </source>
</evidence>
<comment type="function">
    <text evidence="10">May be involved in pre-mRNA splicing.</text>
</comment>
<gene>
    <name evidence="20" type="primary">PRPF40A</name>
</gene>
<feature type="domain" description="FF" evidence="19">
    <location>
        <begin position="223"/>
        <end position="277"/>
    </location>
</feature>
<evidence type="ECO:0000259" key="19">
    <source>
        <dbReference type="PROSITE" id="PS51676"/>
    </source>
</evidence>
<evidence type="ECO:0000256" key="1">
    <source>
        <dbReference type="ARBA" id="ARBA00004324"/>
    </source>
</evidence>